<dbReference type="InterPro" id="IPR036291">
    <property type="entry name" value="NAD(P)-bd_dom_sf"/>
</dbReference>
<keyword evidence="2 3" id="KW-0560">Oxidoreductase</keyword>
<dbReference type="InterPro" id="IPR002347">
    <property type="entry name" value="SDR_fam"/>
</dbReference>
<comment type="similarity">
    <text evidence="1">Belongs to the short-chain dehydrogenases/reductases (SDR) family.</text>
</comment>
<dbReference type="AlphaFoldDB" id="A0A2X2JEY2"/>
<dbReference type="Gene3D" id="3.40.50.720">
    <property type="entry name" value="NAD(P)-binding Rossmann-like Domain"/>
    <property type="match status" value="1"/>
</dbReference>
<evidence type="ECO:0000256" key="1">
    <source>
        <dbReference type="ARBA" id="ARBA00006484"/>
    </source>
</evidence>
<dbReference type="EMBL" id="UAUU01000011">
    <property type="protein sequence ID" value="SPZ92448.1"/>
    <property type="molecule type" value="Genomic_DNA"/>
</dbReference>
<dbReference type="RefSeq" id="WP_112375893.1">
    <property type="nucleotide sequence ID" value="NZ_CP069793.1"/>
</dbReference>
<dbReference type="GeneID" id="97179437"/>
<evidence type="ECO:0000313" key="4">
    <source>
        <dbReference type="Proteomes" id="UP000251241"/>
    </source>
</evidence>
<dbReference type="PANTHER" id="PTHR24320">
    <property type="entry name" value="RETINOL DEHYDROGENASE"/>
    <property type="match status" value="1"/>
</dbReference>
<dbReference type="PANTHER" id="PTHR24320:SF148">
    <property type="entry name" value="NAD(P)-BINDING ROSSMANN-FOLD SUPERFAMILY PROTEIN"/>
    <property type="match status" value="1"/>
</dbReference>
<accession>A0A2X2JEY2</accession>
<proteinExistence type="inferred from homology"/>
<dbReference type="PRINTS" id="PR00081">
    <property type="entry name" value="GDHRDH"/>
</dbReference>
<dbReference type="GO" id="GO:0016491">
    <property type="term" value="F:oxidoreductase activity"/>
    <property type="evidence" value="ECO:0007669"/>
    <property type="project" value="UniProtKB-KW"/>
</dbReference>
<dbReference type="Proteomes" id="UP000251241">
    <property type="component" value="Unassembled WGS sequence"/>
</dbReference>
<dbReference type="EC" id="1.2.1.-" evidence="3"/>
<evidence type="ECO:0000256" key="2">
    <source>
        <dbReference type="ARBA" id="ARBA00023002"/>
    </source>
</evidence>
<sequence>MKANNYQGALQKPIGSDFTAKSTSEDVIKGIDLSNKIAIVTGGNTGIGLETTKTLASAGATVIVLARNVEKAKVNLAGIVNIEIEEVDMIEPASIDRFARKFILSGRPLHLLINNAGIMWVPLQRDQRGIESQLATNYLGQFHLTARLWPALKQAGAARVVNVSSLGHHNSSFNFEDPNFENREYETLQAYGQSKTASNLFTLELDNRAKDFNIRAYSLHPGSIGGTELGRDADPEQWRKLGFLDENGNIHPAIMAALKTIPQGAATTVFAATSPLLDEIGGVYLEDNDIAELLPTDPLIPTHTKLHQNGVQQYSLDKDSAKRLWHLSEEMIGVKFNIDSLAS</sequence>
<reference evidence="3 4" key="1">
    <citation type="submission" date="2018-06" db="EMBL/GenBank/DDBJ databases">
        <authorList>
            <consortium name="Pathogen Informatics"/>
            <person name="Doyle S."/>
        </authorList>
    </citation>
    <scope>NUCLEOTIDE SEQUENCE [LARGE SCALE GENOMIC DNA]</scope>
    <source>
        <strain evidence="3 4">NCTC11343</strain>
    </source>
</reference>
<dbReference type="SUPFAM" id="SSF51735">
    <property type="entry name" value="NAD(P)-binding Rossmann-fold domains"/>
    <property type="match status" value="1"/>
</dbReference>
<gene>
    <name evidence="3" type="primary">acr1</name>
    <name evidence="3" type="ORF">NCTC11343_04496</name>
</gene>
<organism evidence="3 4">
    <name type="scientific">Sphingobacterium multivorum</name>
    <dbReference type="NCBI Taxonomy" id="28454"/>
    <lineage>
        <taxon>Bacteria</taxon>
        <taxon>Pseudomonadati</taxon>
        <taxon>Bacteroidota</taxon>
        <taxon>Sphingobacteriia</taxon>
        <taxon>Sphingobacteriales</taxon>
        <taxon>Sphingobacteriaceae</taxon>
        <taxon>Sphingobacterium</taxon>
    </lineage>
</organism>
<evidence type="ECO:0000313" key="3">
    <source>
        <dbReference type="EMBL" id="SPZ92448.1"/>
    </source>
</evidence>
<dbReference type="Pfam" id="PF00106">
    <property type="entry name" value="adh_short"/>
    <property type="match status" value="1"/>
</dbReference>
<name>A0A2X2JEY2_SPHMU</name>
<protein>
    <submittedName>
        <fullName evidence="3">Fatty acyl-CoA reductase</fullName>
        <ecNumber evidence="3">1.2.1.-</ecNumber>
    </submittedName>
</protein>